<dbReference type="SUPFAM" id="SSF52980">
    <property type="entry name" value="Restriction endonuclease-like"/>
    <property type="match status" value="1"/>
</dbReference>
<dbReference type="Proteomes" id="UP000001027">
    <property type="component" value="Chromosome"/>
</dbReference>
<accession>A0A0H3LTJ7</accession>
<gene>
    <name evidence="1" type="ordered locus">BB1685</name>
</gene>
<evidence type="ECO:0000313" key="2">
    <source>
        <dbReference type="Proteomes" id="UP000001027"/>
    </source>
</evidence>
<dbReference type="eggNOG" id="COG2852">
    <property type="taxonomic scope" value="Bacteria"/>
</dbReference>
<evidence type="ECO:0008006" key="3">
    <source>
        <dbReference type="Google" id="ProtNLM"/>
    </source>
</evidence>
<protein>
    <recommendedName>
        <fullName evidence="3">DUF559 domain-containing protein</fullName>
    </recommendedName>
</protein>
<dbReference type="AlphaFoldDB" id="A0A0H3LTJ7"/>
<dbReference type="Gene3D" id="3.40.960.10">
    <property type="entry name" value="VSR Endonuclease"/>
    <property type="match status" value="1"/>
</dbReference>
<evidence type="ECO:0000313" key="1">
    <source>
        <dbReference type="EMBL" id="CAE32182.1"/>
    </source>
</evidence>
<dbReference type="EMBL" id="BX640442">
    <property type="protein sequence ID" value="CAE32182.1"/>
    <property type="molecule type" value="Genomic_DNA"/>
</dbReference>
<dbReference type="KEGG" id="bbr:BB1685"/>
<organism evidence="1 2">
    <name type="scientific">Bordetella bronchiseptica (strain ATCC BAA-588 / NCTC 13252 / RB50)</name>
    <name type="common">Alcaligenes bronchisepticus</name>
    <dbReference type="NCBI Taxonomy" id="257310"/>
    <lineage>
        <taxon>Bacteria</taxon>
        <taxon>Pseudomonadati</taxon>
        <taxon>Pseudomonadota</taxon>
        <taxon>Betaproteobacteria</taxon>
        <taxon>Burkholderiales</taxon>
        <taxon>Alcaligenaceae</taxon>
        <taxon>Bordetella</taxon>
    </lineage>
</organism>
<dbReference type="RefSeq" id="WP_010926245.1">
    <property type="nucleotide sequence ID" value="NC_002927.3"/>
</dbReference>
<name>A0A0H3LTJ7_BORBR</name>
<reference evidence="1 2" key="1">
    <citation type="journal article" date="2003" name="Nat. Genet.">
        <title>Comparative analysis of the genome sequences of Bordetella pertussis, Bordetella parapertussis and Bordetella bronchiseptica.</title>
        <authorList>
            <person name="Parkhill J."/>
            <person name="Sebaihia M."/>
            <person name="Preston A."/>
            <person name="Murphy L.D."/>
            <person name="Thomson N.R."/>
            <person name="Harris D.E."/>
            <person name="Holden M.T.G."/>
            <person name="Churcher C.M."/>
            <person name="Bentley S.D."/>
            <person name="Mungall K.L."/>
            <person name="Cerdeno-Tarraga A.-M."/>
            <person name="Temple L."/>
            <person name="James K.D."/>
            <person name="Harris B."/>
            <person name="Quail M.A."/>
            <person name="Achtman M."/>
            <person name="Atkin R."/>
            <person name="Baker S."/>
            <person name="Basham D."/>
            <person name="Bason N."/>
            <person name="Cherevach I."/>
            <person name="Chillingworth T."/>
            <person name="Collins M."/>
            <person name="Cronin A."/>
            <person name="Davis P."/>
            <person name="Doggett J."/>
            <person name="Feltwell T."/>
            <person name="Goble A."/>
            <person name="Hamlin N."/>
            <person name="Hauser H."/>
            <person name="Holroyd S."/>
            <person name="Jagels K."/>
            <person name="Leather S."/>
            <person name="Moule S."/>
            <person name="Norberczak H."/>
            <person name="O'Neil S."/>
            <person name="Ormond D."/>
            <person name="Price C."/>
            <person name="Rabbinowitsch E."/>
            <person name="Rutter S."/>
            <person name="Sanders M."/>
            <person name="Saunders D."/>
            <person name="Seeger K."/>
            <person name="Sharp S."/>
            <person name="Simmonds M."/>
            <person name="Skelton J."/>
            <person name="Squares R."/>
            <person name="Squares S."/>
            <person name="Stevens K."/>
            <person name="Unwin L."/>
            <person name="Whitehead S."/>
            <person name="Barrell B.G."/>
            <person name="Maskell D.J."/>
        </authorList>
    </citation>
    <scope>NUCLEOTIDE SEQUENCE [LARGE SCALE GENOMIC DNA]</scope>
    <source>
        <strain evidence="1 2">ATCC BAA-588 / NCTC 13252 / RB50</strain>
    </source>
</reference>
<dbReference type="HOGENOM" id="CLU_140153_1_0_4"/>
<proteinExistence type="predicted"/>
<dbReference type="InterPro" id="IPR011335">
    <property type="entry name" value="Restrct_endonuc-II-like"/>
</dbReference>
<sequence>MTGTTRKRPRAPSPLEERFARDLRAVRVAVPEREYLFAAPRRWRFDFAWPHARVAVEIEGGVWTEGRHTRGAGFVADTEKYNAAAIAGWRVLRFTEKAVRDGTAIATIEQLLGAPPYNPGII</sequence>